<evidence type="ECO:0000256" key="2">
    <source>
        <dbReference type="ARBA" id="ARBA00007511"/>
    </source>
</evidence>
<dbReference type="STRING" id="588932.DA69_07770"/>
<proteinExistence type="inferred from homology"/>
<evidence type="ECO:0000256" key="5">
    <source>
        <dbReference type="ARBA" id="ARBA00023136"/>
    </source>
</evidence>
<evidence type="ECO:0000256" key="1">
    <source>
        <dbReference type="ARBA" id="ARBA00004141"/>
    </source>
</evidence>
<feature type="transmembrane region" description="Helical" evidence="7">
    <location>
        <begin position="138"/>
        <end position="160"/>
    </location>
</feature>
<dbReference type="OrthoDB" id="9807970at2"/>
<accession>A0A172Y674</accession>
<feature type="region of interest" description="Disordered" evidence="6">
    <location>
        <begin position="246"/>
        <end position="284"/>
    </location>
</feature>
<dbReference type="PANTHER" id="PTHR30238">
    <property type="entry name" value="MEMBRANE BOUND PREDICTED REDOX MODULATOR"/>
    <property type="match status" value="1"/>
</dbReference>
<dbReference type="EMBL" id="CP015614">
    <property type="protein sequence ID" value="ANF54646.1"/>
    <property type="molecule type" value="Genomic_DNA"/>
</dbReference>
<dbReference type="RefSeq" id="WP_025978304.1">
    <property type="nucleotide sequence ID" value="NZ_CP015614.1"/>
</dbReference>
<comment type="similarity">
    <text evidence="2">Belongs to the TerC family.</text>
</comment>
<evidence type="ECO:0000256" key="3">
    <source>
        <dbReference type="ARBA" id="ARBA00022692"/>
    </source>
</evidence>
<dbReference type="InterPro" id="IPR036259">
    <property type="entry name" value="MFS_trans_sf"/>
</dbReference>
<dbReference type="eggNOG" id="COG0861">
    <property type="taxonomic scope" value="Bacteria"/>
</dbReference>
<dbReference type="InterPro" id="IPR022301">
    <property type="entry name" value="Integral_membrane_YjbE"/>
</dbReference>
<keyword evidence="3 7" id="KW-0812">Transmembrane</keyword>
<dbReference type="Pfam" id="PF03741">
    <property type="entry name" value="TerC"/>
    <property type="match status" value="1"/>
</dbReference>
<evidence type="ECO:0000256" key="6">
    <source>
        <dbReference type="SAM" id="MobiDB-lite"/>
    </source>
</evidence>
<dbReference type="Proteomes" id="UP000077603">
    <property type="component" value="Chromosome"/>
</dbReference>
<feature type="transmembrane region" description="Helical" evidence="7">
    <location>
        <begin position="73"/>
        <end position="90"/>
    </location>
</feature>
<keyword evidence="9" id="KW-1185">Reference proteome</keyword>
<organism evidence="8 9">
    <name type="scientific">Brevundimonas naejangsanensis</name>
    <dbReference type="NCBI Taxonomy" id="588932"/>
    <lineage>
        <taxon>Bacteria</taxon>
        <taxon>Pseudomonadati</taxon>
        <taxon>Pseudomonadota</taxon>
        <taxon>Alphaproteobacteria</taxon>
        <taxon>Caulobacterales</taxon>
        <taxon>Caulobacteraceae</taxon>
        <taxon>Brevundimonas</taxon>
    </lineage>
</organism>
<feature type="transmembrane region" description="Helical" evidence="7">
    <location>
        <begin position="20"/>
        <end position="42"/>
    </location>
</feature>
<gene>
    <name evidence="8" type="ORF">DA69_07770</name>
</gene>
<feature type="transmembrane region" description="Helical" evidence="7">
    <location>
        <begin position="49"/>
        <end position="67"/>
    </location>
</feature>
<feature type="transmembrane region" description="Helical" evidence="7">
    <location>
        <begin position="195"/>
        <end position="213"/>
    </location>
</feature>
<dbReference type="SUPFAM" id="SSF103473">
    <property type="entry name" value="MFS general substrate transporter"/>
    <property type="match status" value="1"/>
</dbReference>
<dbReference type="GO" id="GO:0016020">
    <property type="term" value="C:membrane"/>
    <property type="evidence" value="ECO:0007669"/>
    <property type="project" value="UniProtKB-SubCell"/>
</dbReference>
<dbReference type="KEGG" id="bne:DA69_07770"/>
<sequence>MDFLSNPELISQASALGKVLMIDLVLAGDNAVAVGLAAAALPQEQRRKAILIGLAAAVVMRIGLALITVQLLAIVGLLLAGGFLLLWVCWKMWRELREQATHDQAEAEAEIERAMAIEHGGGPSPEELGLKRKTFGAALIQIMIADLTMSLDNVLAVAGASHDHPWIMVFGLILSIALMGLAATFIAKLLNRYRWIAYVGLVIVLYVALHMIWDGGRSVIVRTGHTDQFNASAPAFLDISAEEEAKHLRHSGEGPGRHTPEALPGGRERRDPPPPTVAPTDTAS</sequence>
<comment type="subcellular location">
    <subcellularLocation>
        <location evidence="1">Membrane</location>
        <topology evidence="1">Multi-pass membrane protein</topology>
    </subcellularLocation>
</comment>
<dbReference type="InterPro" id="IPR005496">
    <property type="entry name" value="Integral_membrane_TerC"/>
</dbReference>
<keyword evidence="5 7" id="KW-0472">Membrane</keyword>
<dbReference type="NCBIfam" id="TIGR03717">
    <property type="entry name" value="R_switched_YjbE"/>
    <property type="match status" value="1"/>
</dbReference>
<evidence type="ECO:0000313" key="8">
    <source>
        <dbReference type="EMBL" id="ANF54646.1"/>
    </source>
</evidence>
<evidence type="ECO:0000313" key="9">
    <source>
        <dbReference type="Proteomes" id="UP000077603"/>
    </source>
</evidence>
<protein>
    <submittedName>
        <fullName evidence="8">Tellurium resistance protein TerC</fullName>
    </submittedName>
</protein>
<feature type="transmembrane region" description="Helical" evidence="7">
    <location>
        <begin position="166"/>
        <end position="186"/>
    </location>
</feature>
<evidence type="ECO:0000256" key="7">
    <source>
        <dbReference type="SAM" id="Phobius"/>
    </source>
</evidence>
<feature type="compositionally biased region" description="Basic and acidic residues" evidence="6">
    <location>
        <begin position="246"/>
        <end position="272"/>
    </location>
</feature>
<evidence type="ECO:0000256" key="4">
    <source>
        <dbReference type="ARBA" id="ARBA00022989"/>
    </source>
</evidence>
<reference evidence="8 9" key="1">
    <citation type="journal article" date="2014" name="Genome Announc.">
        <title>Genome Sequence of a Promising Hydrogen-Producing Facultative Anaerobic Bacterium, Brevundimonas naejangsanensis Strain B1.</title>
        <authorList>
            <person name="Su H."/>
            <person name="Zhang T."/>
            <person name="Bao M."/>
            <person name="Jiang Y."/>
            <person name="Wang Y."/>
            <person name="Tan T."/>
        </authorList>
    </citation>
    <scope>NUCLEOTIDE SEQUENCE [LARGE SCALE GENOMIC DNA]</scope>
    <source>
        <strain evidence="8 9">B1</strain>
    </source>
</reference>
<dbReference type="PANTHER" id="PTHR30238:SF4">
    <property type="entry name" value="SLL1022 PROTEIN"/>
    <property type="match status" value="1"/>
</dbReference>
<name>A0A172Y674_9CAUL</name>
<keyword evidence="4 7" id="KW-1133">Transmembrane helix</keyword>
<dbReference type="AlphaFoldDB" id="A0A172Y674"/>